<dbReference type="OrthoDB" id="878027at2"/>
<dbReference type="InterPro" id="IPR013901">
    <property type="entry name" value="Anthrone_oxy"/>
</dbReference>
<accession>A0A086BB09</accession>
<reference evidence="2 3" key="1">
    <citation type="submission" date="2014-07" db="EMBL/GenBank/DDBJ databases">
        <title>Genome of Chryseobacterium piperi CTM.</title>
        <authorList>
            <person name="Pipes S.E."/>
            <person name="Stropko S.J."/>
            <person name="Newman J.D."/>
        </authorList>
    </citation>
    <scope>NUCLEOTIDE SEQUENCE [LARGE SCALE GENOMIC DNA]</scope>
    <source>
        <strain evidence="2 3">CTM</strain>
    </source>
</reference>
<organism evidence="2 3">
    <name type="scientific">Chryseobacterium piperi</name>
    <dbReference type="NCBI Taxonomy" id="558152"/>
    <lineage>
        <taxon>Bacteria</taxon>
        <taxon>Pseudomonadati</taxon>
        <taxon>Bacteroidota</taxon>
        <taxon>Flavobacteriia</taxon>
        <taxon>Flavobacteriales</taxon>
        <taxon>Weeksellaceae</taxon>
        <taxon>Chryseobacterium group</taxon>
        <taxon>Chryseobacterium</taxon>
    </lineage>
</organism>
<dbReference type="STRING" id="558152.IQ37_11805"/>
<keyword evidence="1" id="KW-1133">Transmembrane helix</keyword>
<name>A0A086BB09_9FLAO</name>
<dbReference type="RefSeq" id="WP_034685272.1">
    <property type="nucleotide sequence ID" value="NZ_CP023049.2"/>
</dbReference>
<proteinExistence type="predicted"/>
<evidence type="ECO:0000256" key="1">
    <source>
        <dbReference type="SAM" id="Phobius"/>
    </source>
</evidence>
<feature type="transmembrane region" description="Helical" evidence="1">
    <location>
        <begin position="54"/>
        <end position="77"/>
    </location>
</feature>
<protein>
    <recommendedName>
        <fullName evidence="4">DUF1772 domain-containing protein</fullName>
    </recommendedName>
</protein>
<feature type="transmembrane region" description="Helical" evidence="1">
    <location>
        <begin position="132"/>
        <end position="153"/>
    </location>
</feature>
<dbReference type="KEGG" id="cpip:CJF12_17390"/>
<dbReference type="Proteomes" id="UP000028709">
    <property type="component" value="Unassembled WGS sequence"/>
</dbReference>
<evidence type="ECO:0008006" key="4">
    <source>
        <dbReference type="Google" id="ProtNLM"/>
    </source>
</evidence>
<dbReference type="EMBL" id="JPRJ01000020">
    <property type="protein sequence ID" value="KFF26123.1"/>
    <property type="molecule type" value="Genomic_DNA"/>
</dbReference>
<dbReference type="eggNOG" id="ENOG5033KNE">
    <property type="taxonomic scope" value="Bacteria"/>
</dbReference>
<keyword evidence="3" id="KW-1185">Reference proteome</keyword>
<keyword evidence="1" id="KW-0472">Membrane</keyword>
<sequence length="154" mass="17845">MRPFILFIYIIIGSGILFVNIYNSLIDAPNWGRSIPSSLETARYYFQQKTPGDFFKIAGTFYHLLGLVTIIVLWNSYPQTKVYVVSAFILFILADVLTVTYFFPRNHILFVQKPIDPETATQALKEWSRMNWVRSLLLLTGVLFSSIALHKIYR</sequence>
<dbReference type="Pfam" id="PF08592">
    <property type="entry name" value="Anthrone_oxy"/>
    <property type="match status" value="1"/>
</dbReference>
<gene>
    <name evidence="2" type="ORF">IQ37_11805</name>
</gene>
<comment type="caution">
    <text evidence="2">The sequence shown here is derived from an EMBL/GenBank/DDBJ whole genome shotgun (WGS) entry which is preliminary data.</text>
</comment>
<feature type="transmembrane region" description="Helical" evidence="1">
    <location>
        <begin position="6"/>
        <end position="25"/>
    </location>
</feature>
<keyword evidence="1" id="KW-0812">Transmembrane</keyword>
<evidence type="ECO:0000313" key="2">
    <source>
        <dbReference type="EMBL" id="KFF26123.1"/>
    </source>
</evidence>
<feature type="transmembrane region" description="Helical" evidence="1">
    <location>
        <begin position="83"/>
        <end position="103"/>
    </location>
</feature>
<evidence type="ECO:0000313" key="3">
    <source>
        <dbReference type="Proteomes" id="UP000028709"/>
    </source>
</evidence>
<dbReference type="AlphaFoldDB" id="A0A086BB09"/>